<keyword evidence="2" id="KW-1185">Reference proteome</keyword>
<dbReference type="EMBL" id="JALJOQ010000165">
    <property type="protein sequence ID" value="KAK9792271.1"/>
    <property type="molecule type" value="Genomic_DNA"/>
</dbReference>
<accession>A0AAW1NUG7</accession>
<comment type="caution">
    <text evidence="1">The sequence shown here is derived from an EMBL/GenBank/DDBJ whole genome shotgun (WGS) entry which is preliminary data.</text>
</comment>
<dbReference type="Proteomes" id="UP001465755">
    <property type="component" value="Unassembled WGS sequence"/>
</dbReference>
<proteinExistence type="predicted"/>
<gene>
    <name evidence="1" type="ORF">WJX73_005773</name>
</gene>
<evidence type="ECO:0000313" key="2">
    <source>
        <dbReference type="Proteomes" id="UP001465755"/>
    </source>
</evidence>
<evidence type="ECO:0000313" key="1">
    <source>
        <dbReference type="EMBL" id="KAK9792271.1"/>
    </source>
</evidence>
<sequence length="66" mass="7110">MGIRSDHNGQAAEWGECSLLLIEGPEIQQPCADLNGRSIKRIYEGEYAACSGHTCELSLAQTSDGQ</sequence>
<reference evidence="1 2" key="1">
    <citation type="journal article" date="2024" name="Nat. Commun.">
        <title>Phylogenomics reveals the evolutionary origins of lichenization in chlorophyte algae.</title>
        <authorList>
            <person name="Puginier C."/>
            <person name="Libourel C."/>
            <person name="Otte J."/>
            <person name="Skaloud P."/>
            <person name="Haon M."/>
            <person name="Grisel S."/>
            <person name="Petersen M."/>
            <person name="Berrin J.G."/>
            <person name="Delaux P.M."/>
            <person name="Dal Grande F."/>
            <person name="Keller J."/>
        </authorList>
    </citation>
    <scope>NUCLEOTIDE SEQUENCE [LARGE SCALE GENOMIC DNA]</scope>
    <source>
        <strain evidence="1 2">SAG 2036</strain>
    </source>
</reference>
<name>A0AAW1NUG7_9CHLO</name>
<organism evidence="1 2">
    <name type="scientific">Symbiochloris irregularis</name>
    <dbReference type="NCBI Taxonomy" id="706552"/>
    <lineage>
        <taxon>Eukaryota</taxon>
        <taxon>Viridiplantae</taxon>
        <taxon>Chlorophyta</taxon>
        <taxon>core chlorophytes</taxon>
        <taxon>Trebouxiophyceae</taxon>
        <taxon>Trebouxiales</taxon>
        <taxon>Trebouxiaceae</taxon>
        <taxon>Symbiochloris</taxon>
    </lineage>
</organism>
<protein>
    <submittedName>
        <fullName evidence="1">Uncharacterized protein</fullName>
    </submittedName>
</protein>
<dbReference type="AlphaFoldDB" id="A0AAW1NUG7"/>